<protein>
    <submittedName>
        <fullName evidence="5">Uncharacterized protein</fullName>
    </submittedName>
</protein>
<dbReference type="PANTHER" id="PTHR12211">
    <property type="entry name" value="ENDOPLASMIC RETICULUM PROTEIN ERP29"/>
    <property type="match status" value="1"/>
</dbReference>
<organism evidence="5 6">
    <name type="scientific">Chironomus riparius</name>
    <dbReference type="NCBI Taxonomy" id="315576"/>
    <lineage>
        <taxon>Eukaryota</taxon>
        <taxon>Metazoa</taxon>
        <taxon>Ecdysozoa</taxon>
        <taxon>Arthropoda</taxon>
        <taxon>Hexapoda</taxon>
        <taxon>Insecta</taxon>
        <taxon>Pterygota</taxon>
        <taxon>Neoptera</taxon>
        <taxon>Endopterygota</taxon>
        <taxon>Diptera</taxon>
        <taxon>Nematocera</taxon>
        <taxon>Chironomoidea</taxon>
        <taxon>Chironomidae</taxon>
        <taxon>Chironominae</taxon>
        <taxon>Chironomus</taxon>
    </lineage>
</organism>
<evidence type="ECO:0000256" key="1">
    <source>
        <dbReference type="ARBA" id="ARBA00022824"/>
    </source>
</evidence>
<proteinExistence type="predicted"/>
<feature type="chain" id="PRO_5040208361" evidence="2">
    <location>
        <begin position="18"/>
        <end position="253"/>
    </location>
</feature>
<feature type="domain" description="ERp29 N-terminal" evidence="4">
    <location>
        <begin position="17"/>
        <end position="148"/>
    </location>
</feature>
<dbReference type="InterPro" id="IPR011679">
    <property type="entry name" value="ERp29_C"/>
</dbReference>
<gene>
    <name evidence="5" type="ORF">CHIRRI_LOCUS2393</name>
</gene>
<evidence type="ECO:0000313" key="6">
    <source>
        <dbReference type="Proteomes" id="UP001153620"/>
    </source>
</evidence>
<dbReference type="Proteomes" id="UP001153620">
    <property type="component" value="Chromosome 1"/>
</dbReference>
<evidence type="ECO:0000259" key="4">
    <source>
        <dbReference type="Pfam" id="PF07912"/>
    </source>
</evidence>
<evidence type="ECO:0000259" key="3">
    <source>
        <dbReference type="Pfam" id="PF07749"/>
    </source>
</evidence>
<dbReference type="InterPro" id="IPR036249">
    <property type="entry name" value="Thioredoxin-like_sf"/>
</dbReference>
<dbReference type="Gene3D" id="1.20.1150.12">
    <property type="entry name" value="Endoplasmic reticulum resident protein 29, C-terminal domain"/>
    <property type="match status" value="1"/>
</dbReference>
<sequence>MIRIIFLLLSLINLTFCCRGCIDLDELTFAKTISKFRTALVKFDVSFPYGSSHEAYSAFSQAISNKTLNRHSHPDVLIATIGVKDYGDFENKIIADRYDIKAESFPVIKLFIEGDLDSPIHFEKGQEDITTAKLFLFLKEHSKVYIQAPGCNRKLDEITEEFMLEKSQRTEILKKAEEVIKRIDCVEEKSLVKFYTVLMKGIIDNGDAFVNKQKERMAKLLKDKLSEKKVEELSKKLNILSSFKYQENSKDEF</sequence>
<name>A0A9N9RMG1_9DIPT</name>
<dbReference type="InterPro" id="IPR012883">
    <property type="entry name" value="ERp29_N"/>
</dbReference>
<accession>A0A9N9RMG1</accession>
<dbReference type="GO" id="GO:0009306">
    <property type="term" value="P:protein secretion"/>
    <property type="evidence" value="ECO:0007669"/>
    <property type="project" value="InterPro"/>
</dbReference>
<dbReference type="OrthoDB" id="417262at2759"/>
<evidence type="ECO:0000256" key="2">
    <source>
        <dbReference type="SAM" id="SignalP"/>
    </source>
</evidence>
<dbReference type="EMBL" id="OU895877">
    <property type="protein sequence ID" value="CAG9799426.1"/>
    <property type="molecule type" value="Genomic_DNA"/>
</dbReference>
<dbReference type="Pfam" id="PF07912">
    <property type="entry name" value="ERp29_N"/>
    <property type="match status" value="1"/>
</dbReference>
<feature type="domain" description="Endoplasmic reticulum resident protein 29 C-terminal" evidence="3">
    <location>
        <begin position="150"/>
        <end position="243"/>
    </location>
</feature>
<keyword evidence="6" id="KW-1185">Reference proteome</keyword>
<dbReference type="PANTHER" id="PTHR12211:SF0">
    <property type="entry name" value="ENDOPLASMIC RETICULUM RESIDENT PROTEIN 29"/>
    <property type="match status" value="1"/>
</dbReference>
<dbReference type="Pfam" id="PF07749">
    <property type="entry name" value="ERp29"/>
    <property type="match status" value="1"/>
</dbReference>
<dbReference type="InterPro" id="IPR036356">
    <property type="entry name" value="ERp29_C_sf"/>
</dbReference>
<keyword evidence="2" id="KW-0732">Signal</keyword>
<dbReference type="Gene3D" id="3.40.30.10">
    <property type="entry name" value="Glutaredoxin"/>
    <property type="match status" value="1"/>
</dbReference>
<dbReference type="InterPro" id="IPR016855">
    <property type="entry name" value="ERp29"/>
</dbReference>
<dbReference type="SUPFAM" id="SSF52833">
    <property type="entry name" value="Thioredoxin-like"/>
    <property type="match status" value="1"/>
</dbReference>
<dbReference type="GO" id="GO:0005788">
    <property type="term" value="C:endoplasmic reticulum lumen"/>
    <property type="evidence" value="ECO:0007669"/>
    <property type="project" value="InterPro"/>
</dbReference>
<feature type="signal peptide" evidence="2">
    <location>
        <begin position="1"/>
        <end position="17"/>
    </location>
</feature>
<reference evidence="5" key="2">
    <citation type="submission" date="2022-10" db="EMBL/GenBank/DDBJ databases">
        <authorList>
            <consortium name="ENA_rothamsted_submissions"/>
            <consortium name="culmorum"/>
            <person name="King R."/>
        </authorList>
    </citation>
    <scope>NUCLEOTIDE SEQUENCE</scope>
</reference>
<dbReference type="SUPFAM" id="SSF47933">
    <property type="entry name" value="ERP29 C domain-like"/>
    <property type="match status" value="1"/>
</dbReference>
<dbReference type="AlphaFoldDB" id="A0A9N9RMG1"/>
<reference evidence="5" key="1">
    <citation type="submission" date="2022-01" db="EMBL/GenBank/DDBJ databases">
        <authorList>
            <person name="King R."/>
        </authorList>
    </citation>
    <scope>NUCLEOTIDE SEQUENCE</scope>
</reference>
<evidence type="ECO:0000313" key="5">
    <source>
        <dbReference type="EMBL" id="CAG9799426.1"/>
    </source>
</evidence>
<keyword evidence="1" id="KW-0256">Endoplasmic reticulum</keyword>